<gene>
    <name evidence="1" type="ORF">SAMN05660197_1609</name>
</gene>
<evidence type="ECO:0000313" key="2">
    <source>
        <dbReference type="Proteomes" id="UP000192602"/>
    </source>
</evidence>
<evidence type="ECO:0000313" key="1">
    <source>
        <dbReference type="EMBL" id="SMC09787.1"/>
    </source>
</evidence>
<dbReference type="RefSeq" id="WP_084276033.1">
    <property type="nucleotide sequence ID" value="NZ_AP026671.1"/>
</dbReference>
<accession>A0A1W1WU31</accession>
<protein>
    <recommendedName>
        <fullName evidence="3">Transposase</fullName>
    </recommendedName>
</protein>
<proteinExistence type="predicted"/>
<dbReference type="Proteomes" id="UP000192602">
    <property type="component" value="Unassembled WGS sequence"/>
</dbReference>
<name>A0A1W1WU31_9BACT</name>
<dbReference type="EMBL" id="FWWZ01000001">
    <property type="protein sequence ID" value="SMC09787.1"/>
    <property type="molecule type" value="Genomic_DNA"/>
</dbReference>
<dbReference type="AlphaFoldDB" id="A0A1W1WU31"/>
<sequence length="211" mass="25746">MRCIYCNAPTYLLGNGNRKCKICKRKFSPAKIARKEKIIECFCKDLSVNECMRRSGYNYVTIKSYYDAFRKKIAAFMEEEYLNRQETRAYEEYIYLENSKDPKKDIFDGYNFLTFDYGGRIYNLLMPDLSRFKPYFSEDGLNEVYYKEFKNFLRISKLQKNSQNRLIYDFWSYLEDLLPKYRGIKRENFFYYLKEAEFKFNFDCEKLKEIV</sequence>
<keyword evidence="2" id="KW-1185">Reference proteome</keyword>
<reference evidence="2" key="1">
    <citation type="submission" date="2017-04" db="EMBL/GenBank/DDBJ databases">
        <authorList>
            <person name="Varghese N."/>
            <person name="Submissions S."/>
        </authorList>
    </citation>
    <scope>NUCLEOTIDE SEQUENCE [LARGE SCALE GENOMIC DNA]</scope>
    <source>
        <strain evidence="2">DSM 16512</strain>
    </source>
</reference>
<evidence type="ECO:0008006" key="3">
    <source>
        <dbReference type="Google" id="ProtNLM"/>
    </source>
</evidence>
<dbReference type="STRING" id="1069081.SAMN05660197_1609"/>
<organism evidence="1 2">
    <name type="scientific">Nitratiruptor tergarcus DSM 16512</name>
    <dbReference type="NCBI Taxonomy" id="1069081"/>
    <lineage>
        <taxon>Bacteria</taxon>
        <taxon>Pseudomonadati</taxon>
        <taxon>Campylobacterota</taxon>
        <taxon>Epsilonproteobacteria</taxon>
        <taxon>Nautiliales</taxon>
        <taxon>Nitratiruptoraceae</taxon>
        <taxon>Nitratiruptor</taxon>
    </lineage>
</organism>
<dbReference type="OrthoDB" id="5469813at2"/>